<dbReference type="EMBL" id="CACSLK010011299">
    <property type="protein sequence ID" value="CAA0813015.1"/>
    <property type="molecule type" value="Genomic_DNA"/>
</dbReference>
<dbReference type="Proteomes" id="UP001153555">
    <property type="component" value="Unassembled WGS sequence"/>
</dbReference>
<feature type="non-terminal residue" evidence="1">
    <location>
        <position position="77"/>
    </location>
</feature>
<comment type="caution">
    <text evidence="1">The sequence shown here is derived from an EMBL/GenBank/DDBJ whole genome shotgun (WGS) entry which is preliminary data.</text>
</comment>
<dbReference type="OrthoDB" id="118550at2759"/>
<keyword evidence="2" id="KW-1185">Reference proteome</keyword>
<proteinExistence type="predicted"/>
<gene>
    <name evidence="1" type="ORF">SHERM_13574</name>
</gene>
<name>A0A9N7MPU8_STRHE</name>
<sequence>AAFLSTLVGVDAAEVATCAAVMALSDIGEWIRQEPKDTSNSNTKSNMIEDAALVEAKSQLEKEGVQLEKAISRIATQ</sequence>
<feature type="non-terminal residue" evidence="1">
    <location>
        <position position="1"/>
    </location>
</feature>
<protein>
    <submittedName>
        <fullName evidence="1">Uncharacterized protein</fullName>
    </submittedName>
</protein>
<reference evidence="1" key="1">
    <citation type="submission" date="2019-12" db="EMBL/GenBank/DDBJ databases">
        <authorList>
            <person name="Scholes J."/>
        </authorList>
    </citation>
    <scope>NUCLEOTIDE SEQUENCE</scope>
</reference>
<accession>A0A9N7MPU8</accession>
<dbReference type="AlphaFoldDB" id="A0A9N7MPU8"/>
<evidence type="ECO:0000313" key="2">
    <source>
        <dbReference type="Proteomes" id="UP001153555"/>
    </source>
</evidence>
<evidence type="ECO:0000313" key="1">
    <source>
        <dbReference type="EMBL" id="CAA0813015.1"/>
    </source>
</evidence>
<organism evidence="1 2">
    <name type="scientific">Striga hermonthica</name>
    <name type="common">Purple witchweed</name>
    <name type="synonym">Buchnera hermonthica</name>
    <dbReference type="NCBI Taxonomy" id="68872"/>
    <lineage>
        <taxon>Eukaryota</taxon>
        <taxon>Viridiplantae</taxon>
        <taxon>Streptophyta</taxon>
        <taxon>Embryophyta</taxon>
        <taxon>Tracheophyta</taxon>
        <taxon>Spermatophyta</taxon>
        <taxon>Magnoliopsida</taxon>
        <taxon>eudicotyledons</taxon>
        <taxon>Gunneridae</taxon>
        <taxon>Pentapetalae</taxon>
        <taxon>asterids</taxon>
        <taxon>lamiids</taxon>
        <taxon>Lamiales</taxon>
        <taxon>Orobanchaceae</taxon>
        <taxon>Buchnereae</taxon>
        <taxon>Striga</taxon>
    </lineage>
</organism>